<accession>A0ABR6X9J7</accession>
<keyword evidence="4" id="KW-0449">Lipoprotein</keyword>
<comment type="caution">
    <text evidence="7">The sequence shown here is derived from an EMBL/GenBank/DDBJ whole genome shotgun (WGS) entry which is preliminary data.</text>
</comment>
<dbReference type="PANTHER" id="PTHR37482">
    <property type="entry name" value="OUTER MEMBRANE PROTEIN ASSEMBLY FACTOR BAME"/>
    <property type="match status" value="1"/>
</dbReference>
<organism evidence="7 8">
    <name type="scientific">Undibacterium seohonense</name>
    <dbReference type="NCBI Taxonomy" id="1344950"/>
    <lineage>
        <taxon>Bacteria</taxon>
        <taxon>Pseudomonadati</taxon>
        <taxon>Pseudomonadota</taxon>
        <taxon>Betaproteobacteria</taxon>
        <taxon>Burkholderiales</taxon>
        <taxon>Oxalobacteraceae</taxon>
        <taxon>Undibacterium</taxon>
    </lineage>
</organism>
<dbReference type="RefSeq" id="WP_186924409.1">
    <property type="nucleotide sequence ID" value="NZ_JACOFW010000031.1"/>
</dbReference>
<reference evidence="7 8" key="1">
    <citation type="submission" date="2020-08" db="EMBL/GenBank/DDBJ databases">
        <title>Novel species isolated from subtropical streams in China.</title>
        <authorList>
            <person name="Lu H."/>
        </authorList>
    </citation>
    <scope>NUCLEOTIDE SEQUENCE [LARGE SCALE GENOMIC DNA]</scope>
    <source>
        <strain evidence="7 8">KACC 16656</strain>
    </source>
</reference>
<evidence type="ECO:0000259" key="6">
    <source>
        <dbReference type="Pfam" id="PF04355"/>
    </source>
</evidence>
<keyword evidence="2 4" id="KW-0472">Membrane</keyword>
<evidence type="ECO:0000256" key="4">
    <source>
        <dbReference type="HAMAP-Rule" id="MF_00925"/>
    </source>
</evidence>
<evidence type="ECO:0000313" key="8">
    <source>
        <dbReference type="Proteomes" id="UP000648257"/>
    </source>
</evidence>
<feature type="chain" id="PRO_5046227161" description="Outer membrane protein assembly factor BamE" evidence="5">
    <location>
        <begin position="34"/>
        <end position="174"/>
    </location>
</feature>
<feature type="domain" description="Outer membrane protein assembly factor BamE" evidence="6">
    <location>
        <begin position="71"/>
        <end position="140"/>
    </location>
</feature>
<comment type="subunit">
    <text evidence="4">Part of the Bam complex.</text>
</comment>
<name>A0ABR6X9J7_9BURK</name>
<dbReference type="PROSITE" id="PS51257">
    <property type="entry name" value="PROKAR_LIPOPROTEIN"/>
    <property type="match status" value="1"/>
</dbReference>
<comment type="subcellular location">
    <subcellularLocation>
        <location evidence="4">Cell outer membrane</location>
        <topology evidence="4">Lipid-anchor</topology>
    </subcellularLocation>
</comment>
<comment type="function">
    <text evidence="4">Part of the outer membrane protein assembly complex, which is involved in assembly and insertion of beta-barrel proteins into the outer membrane.</text>
</comment>
<dbReference type="Proteomes" id="UP000648257">
    <property type="component" value="Unassembled WGS sequence"/>
</dbReference>
<evidence type="ECO:0000256" key="2">
    <source>
        <dbReference type="ARBA" id="ARBA00023136"/>
    </source>
</evidence>
<proteinExistence type="inferred from homology"/>
<keyword evidence="1 4" id="KW-0732">Signal</keyword>
<evidence type="ECO:0000313" key="7">
    <source>
        <dbReference type="EMBL" id="MBC3809348.1"/>
    </source>
</evidence>
<keyword evidence="4" id="KW-0564">Palmitate</keyword>
<protein>
    <recommendedName>
        <fullName evidence="4">Outer membrane protein assembly factor BamE</fullName>
    </recommendedName>
</protein>
<dbReference type="Gene3D" id="3.30.1450.10">
    <property type="match status" value="1"/>
</dbReference>
<keyword evidence="8" id="KW-1185">Reference proteome</keyword>
<evidence type="ECO:0000256" key="5">
    <source>
        <dbReference type="SAM" id="SignalP"/>
    </source>
</evidence>
<evidence type="ECO:0000256" key="1">
    <source>
        <dbReference type="ARBA" id="ARBA00022729"/>
    </source>
</evidence>
<dbReference type="InterPro" id="IPR007450">
    <property type="entry name" value="BamE_dom"/>
</dbReference>
<feature type="signal peptide" evidence="5">
    <location>
        <begin position="1"/>
        <end position="33"/>
    </location>
</feature>
<comment type="similarity">
    <text evidence="4">Belongs to the BamE family.</text>
</comment>
<dbReference type="HAMAP" id="MF_00925">
    <property type="entry name" value="OM_assembly_BamE"/>
    <property type="match status" value="1"/>
</dbReference>
<dbReference type="EMBL" id="JACOFW010000031">
    <property type="protein sequence ID" value="MBC3809348.1"/>
    <property type="molecule type" value="Genomic_DNA"/>
</dbReference>
<dbReference type="Pfam" id="PF04355">
    <property type="entry name" value="BamE"/>
    <property type="match status" value="1"/>
</dbReference>
<dbReference type="InterPro" id="IPR026592">
    <property type="entry name" value="BamE"/>
</dbReference>
<sequence>MPFTLFKKKSSQFALSGLTSLLVLLSGCATQKAAVDTADANAAKGTQIVKPTGFDKLFGLISPYRISVQQGNFVSQEMVAQLKEGMTREQVRFLLGTALLTDMFHEDRWDYPFRMLKPNGEVIASRVAIFFKNNTVERFEGGDLPTEKEYLAHITNSAIASRSESSPLETPKKK</sequence>
<gene>
    <name evidence="4" type="primary">bamE</name>
    <name evidence="7" type="ORF">H8K52_18565</name>
</gene>
<evidence type="ECO:0000256" key="3">
    <source>
        <dbReference type="ARBA" id="ARBA00023237"/>
    </source>
</evidence>
<keyword evidence="3 4" id="KW-0998">Cell outer membrane</keyword>
<dbReference type="PANTHER" id="PTHR37482:SF1">
    <property type="entry name" value="OUTER MEMBRANE PROTEIN ASSEMBLY FACTOR BAME"/>
    <property type="match status" value="1"/>
</dbReference>
<dbReference type="InterPro" id="IPR037873">
    <property type="entry name" value="BamE-like"/>
</dbReference>